<dbReference type="EMBL" id="UINC01101176">
    <property type="protein sequence ID" value="SVC61784.1"/>
    <property type="molecule type" value="Genomic_DNA"/>
</dbReference>
<reference evidence="2" key="1">
    <citation type="submission" date="2018-05" db="EMBL/GenBank/DDBJ databases">
        <authorList>
            <person name="Lanie J.A."/>
            <person name="Ng W.-L."/>
            <person name="Kazmierczak K.M."/>
            <person name="Andrzejewski T.M."/>
            <person name="Davidsen T.M."/>
            <person name="Wayne K.J."/>
            <person name="Tettelin H."/>
            <person name="Glass J.I."/>
            <person name="Rusch D."/>
            <person name="Podicherti R."/>
            <person name="Tsui H.-C.T."/>
            <person name="Winkler M.E."/>
        </authorList>
    </citation>
    <scope>NUCLEOTIDE SEQUENCE</scope>
</reference>
<evidence type="ECO:0000259" key="1">
    <source>
        <dbReference type="Pfam" id="PF13860"/>
    </source>
</evidence>
<dbReference type="Pfam" id="PF13860">
    <property type="entry name" value="FlgD_ig"/>
    <property type="match status" value="1"/>
</dbReference>
<sequence length="291" mass="32622">SNWNLIGYWLHDPMSPDDAFNELIISDNLVYVTGFTEDGAVFFDPIGFPFLNTLTELNNGFGYWVKVLDDVIDFTYPEPSGVLAKVVDIRKNPDIIATNRFMFINGTVSFENIAVTEESYVGVFTESGILIGEMKVFEGGFLQTGAMYGDDLTTQIIDGAEAGELLTFSYGEYESVPVEVRFTDNMELQKVDLTFRNIPDEFALLQNVPNPFNPVTSIHYKLPEQTHVLLTVYDILGRKVRTLVNETKISGTYSIKWNGTTDSGEAVGSGVYIYELTTPQFTSTRKMIIIK</sequence>
<protein>
    <recommendedName>
        <fullName evidence="1">FlgD/Vpr Ig-like domain-containing protein</fullName>
    </recommendedName>
</protein>
<proteinExistence type="predicted"/>
<dbReference type="AlphaFoldDB" id="A0A382NKQ4"/>
<dbReference type="Gene3D" id="2.60.40.4070">
    <property type="match status" value="1"/>
</dbReference>
<accession>A0A382NKQ4</accession>
<dbReference type="InterPro" id="IPR026444">
    <property type="entry name" value="Secre_tail"/>
</dbReference>
<evidence type="ECO:0000313" key="2">
    <source>
        <dbReference type="EMBL" id="SVC61784.1"/>
    </source>
</evidence>
<feature type="domain" description="FlgD/Vpr Ig-like" evidence="1">
    <location>
        <begin position="217"/>
        <end position="277"/>
    </location>
</feature>
<dbReference type="InterPro" id="IPR025965">
    <property type="entry name" value="FlgD/Vpr_Ig-like"/>
</dbReference>
<dbReference type="NCBIfam" id="TIGR04183">
    <property type="entry name" value="Por_Secre_tail"/>
    <property type="match status" value="1"/>
</dbReference>
<feature type="non-terminal residue" evidence="2">
    <location>
        <position position="1"/>
    </location>
</feature>
<gene>
    <name evidence="2" type="ORF">METZ01_LOCUS314638</name>
</gene>
<name>A0A382NKQ4_9ZZZZ</name>
<organism evidence="2">
    <name type="scientific">marine metagenome</name>
    <dbReference type="NCBI Taxonomy" id="408172"/>
    <lineage>
        <taxon>unclassified sequences</taxon>
        <taxon>metagenomes</taxon>
        <taxon>ecological metagenomes</taxon>
    </lineage>
</organism>